<keyword evidence="2 6" id="KW-0436">Ligase</keyword>
<evidence type="ECO:0000256" key="2">
    <source>
        <dbReference type="ARBA" id="ARBA00022598"/>
    </source>
</evidence>
<evidence type="ECO:0000313" key="6">
    <source>
        <dbReference type="EMBL" id="CAJ61787.1"/>
    </source>
</evidence>
<organism evidence="6 7">
    <name type="scientific">Frankia alni (strain DSM 45986 / CECT 9034 / ACN14a)</name>
    <dbReference type="NCBI Taxonomy" id="326424"/>
    <lineage>
        <taxon>Bacteria</taxon>
        <taxon>Bacillati</taxon>
        <taxon>Actinomycetota</taxon>
        <taxon>Actinomycetes</taxon>
        <taxon>Frankiales</taxon>
        <taxon>Frankiaceae</taxon>
        <taxon>Frankia</taxon>
    </lineage>
</organism>
<dbReference type="PANTHER" id="PTHR43201:SF5">
    <property type="entry name" value="MEDIUM-CHAIN ACYL-COA LIGASE ACSF2, MITOCHONDRIAL"/>
    <property type="match status" value="1"/>
</dbReference>
<comment type="similarity">
    <text evidence="1">Belongs to the ATP-dependent AMP-binding enzyme family.</text>
</comment>
<evidence type="ECO:0000313" key="7">
    <source>
        <dbReference type="Proteomes" id="UP000000657"/>
    </source>
</evidence>
<dbReference type="Gene3D" id="3.30.300.30">
    <property type="match status" value="1"/>
</dbReference>
<dbReference type="Gene3D" id="3.40.50.12780">
    <property type="entry name" value="N-terminal domain of ligase-like"/>
    <property type="match status" value="1"/>
</dbReference>
<dbReference type="InterPro" id="IPR025110">
    <property type="entry name" value="AMP-bd_C"/>
</dbReference>
<name>Q0RL18_FRAAA</name>
<dbReference type="Proteomes" id="UP000000657">
    <property type="component" value="Chromosome"/>
</dbReference>
<dbReference type="InterPro" id="IPR045851">
    <property type="entry name" value="AMP-bd_C_sf"/>
</dbReference>
<dbReference type="SUPFAM" id="SSF56801">
    <property type="entry name" value="Acetyl-CoA synthetase-like"/>
    <property type="match status" value="1"/>
</dbReference>
<feature type="domain" description="AMP-binding enzyme C-terminal" evidence="5">
    <location>
        <begin position="445"/>
        <end position="521"/>
    </location>
</feature>
<dbReference type="FunFam" id="3.30.300.30:FF:000008">
    <property type="entry name" value="2,3-dihydroxybenzoate-AMP ligase"/>
    <property type="match status" value="1"/>
</dbReference>
<dbReference type="STRING" id="326424.FRAAL3143"/>
<dbReference type="InterPro" id="IPR020845">
    <property type="entry name" value="AMP-binding_CS"/>
</dbReference>
<evidence type="ECO:0000259" key="4">
    <source>
        <dbReference type="Pfam" id="PF00501"/>
    </source>
</evidence>
<accession>Q0RL18</accession>
<dbReference type="eggNOG" id="COG0318">
    <property type="taxonomic scope" value="Bacteria"/>
</dbReference>
<dbReference type="RefSeq" id="WP_011604292.1">
    <property type="nucleotide sequence ID" value="NC_008278.1"/>
</dbReference>
<dbReference type="GO" id="GO:0006631">
    <property type="term" value="P:fatty acid metabolic process"/>
    <property type="evidence" value="ECO:0007669"/>
    <property type="project" value="TreeGrafter"/>
</dbReference>
<keyword evidence="7" id="KW-1185">Reference proteome</keyword>
<dbReference type="PANTHER" id="PTHR43201">
    <property type="entry name" value="ACYL-COA SYNTHETASE"/>
    <property type="match status" value="1"/>
</dbReference>
<reference evidence="6 7" key="1">
    <citation type="journal article" date="2007" name="Genome Res.">
        <title>Genome characteristics of facultatively symbiotic Frankia sp. strains reflect host range and host plant biogeography.</title>
        <authorList>
            <person name="Normand P."/>
            <person name="Lapierre P."/>
            <person name="Tisa L.S."/>
            <person name="Gogarten J.P."/>
            <person name="Alloisio N."/>
            <person name="Bagnarol E."/>
            <person name="Bassi C.A."/>
            <person name="Berry A.M."/>
            <person name="Bickhart D.M."/>
            <person name="Choisne N."/>
            <person name="Couloux A."/>
            <person name="Cournoyer B."/>
            <person name="Cruveiller S."/>
            <person name="Daubin V."/>
            <person name="Demange N."/>
            <person name="Francino M.P."/>
            <person name="Goltsman E."/>
            <person name="Huang Y."/>
            <person name="Kopp O.R."/>
            <person name="Labarre L."/>
            <person name="Lapidus A."/>
            <person name="Lavire C."/>
            <person name="Marechal J."/>
            <person name="Martinez M."/>
            <person name="Mastronunzio J.E."/>
            <person name="Mullin B.C."/>
            <person name="Niemann J."/>
            <person name="Pujic P."/>
            <person name="Rawnsley T."/>
            <person name="Rouy Z."/>
            <person name="Schenowitz C."/>
            <person name="Sellstedt A."/>
            <person name="Tavares F."/>
            <person name="Tomkins J.P."/>
            <person name="Vallenet D."/>
            <person name="Valverde C."/>
            <person name="Wall L.G."/>
            <person name="Wang Y."/>
            <person name="Medigue C."/>
            <person name="Benson D.R."/>
        </authorList>
    </citation>
    <scope>NUCLEOTIDE SEQUENCE [LARGE SCALE GENOMIC DNA]</scope>
    <source>
        <strain evidence="7">DSM 45986 / CECT 9034 / ACN14a</strain>
    </source>
</reference>
<dbReference type="Pfam" id="PF13193">
    <property type="entry name" value="AMP-binding_C"/>
    <property type="match status" value="1"/>
</dbReference>
<dbReference type="AlphaFoldDB" id="Q0RL18"/>
<dbReference type="InterPro" id="IPR042099">
    <property type="entry name" value="ANL_N_sf"/>
</dbReference>
<evidence type="ECO:0000256" key="3">
    <source>
        <dbReference type="SAM" id="MobiDB-lite"/>
    </source>
</evidence>
<dbReference type="KEGG" id="fal:FRAAL3143"/>
<dbReference type="EC" id="6.2.1.-" evidence="6"/>
<dbReference type="EMBL" id="CT573213">
    <property type="protein sequence ID" value="CAJ61787.1"/>
    <property type="molecule type" value="Genomic_DNA"/>
</dbReference>
<dbReference type="HOGENOM" id="CLU_000022_59_7_11"/>
<sequence length="555" mass="58990">MTGLLRRAPANDHWYAAGLHTTQTLVDALQDGAARHPQSLMIFDSETHPASARLIDIHRRGARLAGAFARLGLRPGDVIACQVPNWLEGAVVYHAAISLGLVLVPVVHIYGPVEVGYILRQSGARALVMPDRWRTIDYLERFATVGDCPDLEHVITIGERTAPGGVTLAALEALDADPPAPPALHADDVCMVIYTSGTTSAPKGVQHTHNTLLAEMRALADADAGTPDAVHLSPFPAGHMGGVLLLGRAFLSGRTSILVDSWNTARVARVIRERGVSWLGATPFFLSSLLADVRDTGAPMPSLDEIHLGGAGVPPELVLAAEAAGWRAFRSYGSTEHPTVTVSAVSDPVEVRAYTDGVAFGANRLRIVDDDGLDLPPGTPGEVVTLGPELFVGYTDPTLNAEAFLDGGWFRTGDIGTLDEAGHLTIVDRKKDIIIRGGENISSTEVEGVLLRHPAIVEAAVTAMPDPLYGERVCAFVIVEPGRELSLRDLVEHFVAVGVAKHKTPERLEIVADLPRTAAGKVRKADLRARLRAPAPGPVPADAGRGSRDSQRAGH</sequence>
<feature type="domain" description="AMP-dependent synthetase/ligase" evidence="4">
    <location>
        <begin position="56"/>
        <end position="394"/>
    </location>
</feature>
<proteinExistence type="inferred from homology"/>
<dbReference type="GO" id="GO:0031956">
    <property type="term" value="F:medium-chain fatty acid-CoA ligase activity"/>
    <property type="evidence" value="ECO:0007669"/>
    <property type="project" value="TreeGrafter"/>
</dbReference>
<evidence type="ECO:0000256" key="1">
    <source>
        <dbReference type="ARBA" id="ARBA00006432"/>
    </source>
</evidence>
<feature type="compositionally biased region" description="Basic and acidic residues" evidence="3">
    <location>
        <begin position="545"/>
        <end position="555"/>
    </location>
</feature>
<protein>
    <submittedName>
        <fullName evidence="6">Short-chain-fatty-acid--CoA ligase (Acyl-CoA synthetase anaerobic)</fullName>
        <ecNumber evidence="6">6.2.1.-</ecNumber>
    </submittedName>
</protein>
<gene>
    <name evidence="6" type="primary">fadK</name>
    <name evidence="6" type="ordered locus">FRAAL3143</name>
</gene>
<dbReference type="Pfam" id="PF00501">
    <property type="entry name" value="AMP-binding"/>
    <property type="match status" value="1"/>
</dbReference>
<evidence type="ECO:0000259" key="5">
    <source>
        <dbReference type="Pfam" id="PF13193"/>
    </source>
</evidence>
<dbReference type="InterPro" id="IPR000873">
    <property type="entry name" value="AMP-dep_synth/lig_dom"/>
</dbReference>
<feature type="region of interest" description="Disordered" evidence="3">
    <location>
        <begin position="521"/>
        <end position="555"/>
    </location>
</feature>
<dbReference type="PROSITE" id="PS00455">
    <property type="entry name" value="AMP_BINDING"/>
    <property type="match status" value="1"/>
</dbReference>